<dbReference type="AlphaFoldDB" id="A0A5Q2N3D7"/>
<feature type="transmembrane region" description="Helical" evidence="1">
    <location>
        <begin position="287"/>
        <end position="310"/>
    </location>
</feature>
<dbReference type="InterPro" id="IPR014226">
    <property type="entry name" value="Spore_IM_YlbJ"/>
</dbReference>
<feature type="transmembrane region" description="Helical" evidence="1">
    <location>
        <begin position="119"/>
        <end position="139"/>
    </location>
</feature>
<feature type="domain" description="Nucleoside transporter/FeoB GTPase Gate" evidence="2">
    <location>
        <begin position="40"/>
        <end position="122"/>
    </location>
</feature>
<dbReference type="NCBIfam" id="TIGR02871">
    <property type="entry name" value="spore_ylbJ"/>
    <property type="match status" value="1"/>
</dbReference>
<dbReference type="EMBL" id="CP045875">
    <property type="protein sequence ID" value="QGG48106.1"/>
    <property type="molecule type" value="Genomic_DNA"/>
</dbReference>
<dbReference type="InterPro" id="IPR011642">
    <property type="entry name" value="Gate_dom"/>
</dbReference>
<keyword evidence="1" id="KW-1133">Transmembrane helix</keyword>
<organism evidence="3 4">
    <name type="scientific">Heliorestis convoluta</name>
    <dbReference type="NCBI Taxonomy" id="356322"/>
    <lineage>
        <taxon>Bacteria</taxon>
        <taxon>Bacillati</taxon>
        <taxon>Bacillota</taxon>
        <taxon>Clostridia</taxon>
        <taxon>Eubacteriales</taxon>
        <taxon>Heliobacteriaceae</taxon>
        <taxon>Heliorestis</taxon>
    </lineage>
</organism>
<accession>A0A5Q2N3D7</accession>
<feature type="transmembrane region" description="Helical" evidence="1">
    <location>
        <begin position="361"/>
        <end position="382"/>
    </location>
</feature>
<feature type="transmembrane region" description="Helical" evidence="1">
    <location>
        <begin position="6"/>
        <end position="23"/>
    </location>
</feature>
<keyword evidence="1" id="KW-0472">Membrane</keyword>
<feature type="transmembrane region" description="Helical" evidence="1">
    <location>
        <begin position="35"/>
        <end position="57"/>
    </location>
</feature>
<dbReference type="KEGG" id="hcv:FTV88_2008"/>
<protein>
    <submittedName>
        <fullName evidence="3">Sporulation integral membrane protein YlbJ</fullName>
    </submittedName>
</protein>
<keyword evidence="4" id="KW-1185">Reference proteome</keyword>
<name>A0A5Q2N3D7_9FIRM</name>
<evidence type="ECO:0000259" key="2">
    <source>
        <dbReference type="Pfam" id="PF07670"/>
    </source>
</evidence>
<dbReference type="OrthoDB" id="1645614at2"/>
<evidence type="ECO:0000313" key="4">
    <source>
        <dbReference type="Proteomes" id="UP000366051"/>
    </source>
</evidence>
<feature type="transmembrane region" description="Helical" evidence="1">
    <location>
        <begin position="145"/>
        <end position="166"/>
    </location>
</feature>
<dbReference type="Proteomes" id="UP000366051">
    <property type="component" value="Chromosome"/>
</dbReference>
<gene>
    <name evidence="3" type="primary">ylbJ</name>
    <name evidence="3" type="ORF">FTV88_2008</name>
</gene>
<feature type="transmembrane region" description="Helical" evidence="1">
    <location>
        <begin position="322"/>
        <end position="341"/>
    </location>
</feature>
<sequence>MKKALPLLFLLFLFFLAPLMVYYPQESLIAARDGLHLWFTVALPALFPFLVVAELIMNLRLASLVGLFLEPLMRPLFRLPGPAGVVVAVGFTTGFPIGAIMTTRLIEQGLLTRSEGERLALFTNNASPLFLLGVVGTALLGQPEIGLLIACSHYGANFLLGIFYGFSARNSEISKPIIQGSLLSRIGLEWNRFLSDTKPPGEVIGQSVIKAMNNVIAIGGYLIFFTVVFRLFYASGILDSLIRLFETILQWFHFTPELAKGLLAGLMEMTIGCQQVVATDAPLLEKVLLLSFILAWSGLSIQAQVAAFLVQSAVPIHRYVKARLYQGFLSVFLSYLLFQFWPLSQATQETAPLLSNNLWPYWPGLIGLFYIALAIVLLLLAYGRRIVTRS</sequence>
<dbReference type="RefSeq" id="WP_153725361.1">
    <property type="nucleotide sequence ID" value="NZ_CP045875.1"/>
</dbReference>
<dbReference type="Pfam" id="PF07670">
    <property type="entry name" value="Gate"/>
    <property type="match status" value="1"/>
</dbReference>
<feature type="transmembrane region" description="Helical" evidence="1">
    <location>
        <begin position="77"/>
        <end position="98"/>
    </location>
</feature>
<proteinExistence type="predicted"/>
<evidence type="ECO:0000256" key="1">
    <source>
        <dbReference type="SAM" id="Phobius"/>
    </source>
</evidence>
<reference evidence="4" key="1">
    <citation type="submission" date="2019-11" db="EMBL/GenBank/DDBJ databases">
        <title>Genome sequence of Heliorestis convoluta strain HH, an alkaliphilic and minimalistic phototrophic bacterium from a soda lake in Egypt.</title>
        <authorList>
            <person name="Dewey E.D."/>
            <person name="Stokes L.M."/>
            <person name="Burchell B.M."/>
            <person name="Shaffer K.N."/>
            <person name="Huntington A.M."/>
            <person name="Baker J.M."/>
            <person name="Nadendla S."/>
            <person name="Giglio M.G."/>
            <person name="Touchman J.W."/>
            <person name="Blankenship R.E."/>
            <person name="Madigan M.T."/>
            <person name="Sattley W.M."/>
        </authorList>
    </citation>
    <scope>NUCLEOTIDE SEQUENCE [LARGE SCALE GENOMIC DNA]</scope>
    <source>
        <strain evidence="4">HH</strain>
    </source>
</reference>
<keyword evidence="1" id="KW-0812">Transmembrane</keyword>
<evidence type="ECO:0000313" key="3">
    <source>
        <dbReference type="EMBL" id="QGG48106.1"/>
    </source>
</evidence>
<feature type="transmembrane region" description="Helical" evidence="1">
    <location>
        <begin position="215"/>
        <end position="233"/>
    </location>
</feature>